<sequence>MYKELKLGSRSRVDSPVEMVKCDRPVGRKIYWVSIQSIQKIHLSQTLSYCQSGAQTLSNSTNVLMWATSNINYPDFIQHPQILFSHS</sequence>
<gene>
    <name evidence="1" type="ORF">EYC80_005572</name>
</gene>
<name>A0A5N6KER5_MONLA</name>
<organism evidence="1 2">
    <name type="scientific">Monilinia laxa</name>
    <name type="common">Brown rot fungus</name>
    <name type="synonym">Sclerotinia laxa</name>
    <dbReference type="NCBI Taxonomy" id="61186"/>
    <lineage>
        <taxon>Eukaryota</taxon>
        <taxon>Fungi</taxon>
        <taxon>Dikarya</taxon>
        <taxon>Ascomycota</taxon>
        <taxon>Pezizomycotina</taxon>
        <taxon>Leotiomycetes</taxon>
        <taxon>Helotiales</taxon>
        <taxon>Sclerotiniaceae</taxon>
        <taxon>Monilinia</taxon>
    </lineage>
</organism>
<keyword evidence="2" id="KW-1185">Reference proteome</keyword>
<dbReference type="EMBL" id="VIGI01000003">
    <property type="protein sequence ID" value="KAB8302121.1"/>
    <property type="molecule type" value="Genomic_DNA"/>
</dbReference>
<accession>A0A5N6KER5</accession>
<proteinExistence type="predicted"/>
<dbReference type="AlphaFoldDB" id="A0A5N6KER5"/>
<reference evidence="1 2" key="1">
    <citation type="submission" date="2019-06" db="EMBL/GenBank/DDBJ databases">
        <title>Genome Sequence of the Brown Rot Fungal Pathogen Monilinia laxa.</title>
        <authorList>
            <person name="De Miccolis Angelini R.M."/>
            <person name="Landi L."/>
            <person name="Abate D."/>
            <person name="Pollastro S."/>
            <person name="Romanazzi G."/>
            <person name="Faretra F."/>
        </authorList>
    </citation>
    <scope>NUCLEOTIDE SEQUENCE [LARGE SCALE GENOMIC DNA]</scope>
    <source>
        <strain evidence="1 2">Mlax316</strain>
    </source>
</reference>
<evidence type="ECO:0000313" key="2">
    <source>
        <dbReference type="Proteomes" id="UP000326757"/>
    </source>
</evidence>
<comment type="caution">
    <text evidence="1">The sequence shown here is derived from an EMBL/GenBank/DDBJ whole genome shotgun (WGS) entry which is preliminary data.</text>
</comment>
<dbReference type="Proteomes" id="UP000326757">
    <property type="component" value="Unassembled WGS sequence"/>
</dbReference>
<evidence type="ECO:0000313" key="1">
    <source>
        <dbReference type="EMBL" id="KAB8302121.1"/>
    </source>
</evidence>
<protein>
    <submittedName>
        <fullName evidence="1">Uncharacterized protein</fullName>
    </submittedName>
</protein>